<dbReference type="PANTHER" id="PTHR33164">
    <property type="entry name" value="TRANSCRIPTIONAL REGULATOR, MARR FAMILY"/>
    <property type="match status" value="1"/>
</dbReference>
<dbReference type="SMART" id="SM00347">
    <property type="entry name" value="HTH_MARR"/>
    <property type="match status" value="1"/>
</dbReference>
<dbReference type="Proteomes" id="UP000176087">
    <property type="component" value="Unassembled WGS sequence"/>
</dbReference>
<dbReference type="GO" id="GO:0006950">
    <property type="term" value="P:response to stress"/>
    <property type="evidence" value="ECO:0007669"/>
    <property type="project" value="TreeGrafter"/>
</dbReference>
<dbReference type="EMBL" id="LJGT01000041">
    <property type="protein sequence ID" value="OEU85232.1"/>
    <property type="molecule type" value="Genomic_DNA"/>
</dbReference>
<feature type="domain" description="HTH marR-type" evidence="1">
    <location>
        <begin position="1"/>
        <end position="134"/>
    </location>
</feature>
<dbReference type="PROSITE" id="PS50995">
    <property type="entry name" value="HTH_MARR_2"/>
    <property type="match status" value="1"/>
</dbReference>
<evidence type="ECO:0000313" key="3">
    <source>
        <dbReference type="Proteomes" id="UP000176087"/>
    </source>
</evidence>
<dbReference type="PANTHER" id="PTHR33164:SF104">
    <property type="entry name" value="TRANSCRIPTIONAL REGULATORY PROTEIN"/>
    <property type="match status" value="1"/>
</dbReference>
<dbReference type="AlphaFoldDB" id="A0A1E7JFJ0"/>
<dbReference type="InterPro" id="IPR036388">
    <property type="entry name" value="WH-like_DNA-bd_sf"/>
</dbReference>
<dbReference type="PATRIC" id="fig|933944.5.peg.3534"/>
<gene>
    <name evidence="2" type="ORF">AN215_21745</name>
</gene>
<comment type="caution">
    <text evidence="2">The sequence shown here is derived from an EMBL/GenBank/DDBJ whole genome shotgun (WGS) entry which is preliminary data.</text>
</comment>
<organism evidence="2 3">
    <name type="scientific">Streptomyces abyssalis</name>
    <dbReference type="NCBI Taxonomy" id="933944"/>
    <lineage>
        <taxon>Bacteria</taxon>
        <taxon>Bacillati</taxon>
        <taxon>Actinomycetota</taxon>
        <taxon>Actinomycetes</taxon>
        <taxon>Kitasatosporales</taxon>
        <taxon>Streptomycetaceae</taxon>
        <taxon>Streptomyces</taxon>
    </lineage>
</organism>
<name>A0A1E7JFJ0_9ACTN</name>
<evidence type="ECO:0000259" key="1">
    <source>
        <dbReference type="PROSITE" id="PS50995"/>
    </source>
</evidence>
<dbReference type="InterPro" id="IPR036390">
    <property type="entry name" value="WH_DNA-bd_sf"/>
</dbReference>
<dbReference type="RefSeq" id="WP_070008914.1">
    <property type="nucleotide sequence ID" value="NZ_LJGS01000035.1"/>
</dbReference>
<keyword evidence="3" id="KW-1185">Reference proteome</keyword>
<dbReference type="InterPro" id="IPR000835">
    <property type="entry name" value="HTH_MarR-typ"/>
</dbReference>
<evidence type="ECO:0000313" key="2">
    <source>
        <dbReference type="EMBL" id="OEU85232.1"/>
    </source>
</evidence>
<dbReference type="STRING" id="933944.AN215_21745"/>
<dbReference type="SUPFAM" id="SSF46785">
    <property type="entry name" value="Winged helix' DNA-binding domain"/>
    <property type="match status" value="1"/>
</dbReference>
<reference evidence="2 3" key="1">
    <citation type="journal article" date="2016" name="Front. Microbiol.">
        <title>Comparative Genomics Analysis of Streptomyces Species Reveals Their Adaptation to the Marine Environment and Their Diversity at the Genomic Level.</title>
        <authorList>
            <person name="Tian X."/>
            <person name="Zhang Z."/>
            <person name="Yang T."/>
            <person name="Chen M."/>
            <person name="Li J."/>
            <person name="Chen F."/>
            <person name="Yang J."/>
            <person name="Li W."/>
            <person name="Zhang B."/>
            <person name="Zhang Z."/>
            <person name="Wu J."/>
            <person name="Zhang C."/>
            <person name="Long L."/>
            <person name="Xiao J."/>
        </authorList>
    </citation>
    <scope>NUCLEOTIDE SEQUENCE [LARGE SCALE GENOMIC DNA]</scope>
    <source>
        <strain evidence="2 3">SCSIO 10390</strain>
    </source>
</reference>
<dbReference type="InterPro" id="IPR039422">
    <property type="entry name" value="MarR/SlyA-like"/>
</dbReference>
<sequence length="172" mass="17685">MTKPTANWLGALAVGVTDLLDQALREASGLDPAAVAAVLTVHARPGQSVSDLAGTLAVTHSGCVRVVGRLAGSGLLVRGPGPDGRTRGLRLTDAGDEAARRMLRARRTVLDDIVGRLSDEEAAALERVLEAVLPRLPGDSPAARRICRLCEHDVCRTPGCAVSAAVGSGDAP</sequence>
<dbReference type="Gene3D" id="1.10.10.10">
    <property type="entry name" value="Winged helix-like DNA-binding domain superfamily/Winged helix DNA-binding domain"/>
    <property type="match status" value="1"/>
</dbReference>
<accession>A0A1E7JFJ0</accession>
<dbReference type="Pfam" id="PF12802">
    <property type="entry name" value="MarR_2"/>
    <property type="match status" value="1"/>
</dbReference>
<proteinExistence type="predicted"/>
<dbReference type="GO" id="GO:0003700">
    <property type="term" value="F:DNA-binding transcription factor activity"/>
    <property type="evidence" value="ECO:0007669"/>
    <property type="project" value="InterPro"/>
</dbReference>
<protein>
    <recommendedName>
        <fullName evidence="1">HTH marR-type domain-containing protein</fullName>
    </recommendedName>
</protein>